<accession>A0ABS5CXZ5</accession>
<evidence type="ECO:0000313" key="6">
    <source>
        <dbReference type="Proteomes" id="UP001195571"/>
    </source>
</evidence>
<dbReference type="PANTHER" id="PTHR23076:SF113">
    <property type="entry name" value="ATP-DEPENDENT ZINC METALLOPROTEASE FTSH 1, CHLOROPLASTIC-RELATED"/>
    <property type="match status" value="1"/>
</dbReference>
<dbReference type="SUPFAM" id="SSF140990">
    <property type="entry name" value="FtsH protease domain-like"/>
    <property type="match status" value="1"/>
</dbReference>
<keyword evidence="6" id="KW-1185">Reference proteome</keyword>
<dbReference type="EMBL" id="JACAOD020000005">
    <property type="protein sequence ID" value="MBP5835846.1"/>
    <property type="molecule type" value="Genomic_DNA"/>
</dbReference>
<dbReference type="SUPFAM" id="SSF52540">
    <property type="entry name" value="P-loop containing nucleoside triphosphate hydrolases"/>
    <property type="match status" value="1"/>
</dbReference>
<dbReference type="Gene3D" id="1.20.58.760">
    <property type="entry name" value="Peptidase M41"/>
    <property type="match status" value="1"/>
</dbReference>
<comment type="subcellular location">
    <subcellularLocation>
        <location evidence="1">Membrane</location>
    </subcellularLocation>
</comment>
<feature type="transmembrane region" description="Helical" evidence="3">
    <location>
        <begin position="270"/>
        <end position="291"/>
    </location>
</feature>
<feature type="transmembrane region" description="Helical" evidence="3">
    <location>
        <begin position="426"/>
        <end position="448"/>
    </location>
</feature>
<evidence type="ECO:0000256" key="3">
    <source>
        <dbReference type="SAM" id="Phobius"/>
    </source>
</evidence>
<comment type="caution">
    <text evidence="5">The sequence shown here is derived from an EMBL/GenBank/DDBJ whole genome shotgun (WGS) entry which is preliminary data.</text>
</comment>
<keyword evidence="3" id="KW-1133">Transmembrane helix</keyword>
<feature type="transmembrane region" description="Helical" evidence="3">
    <location>
        <begin position="311"/>
        <end position="330"/>
    </location>
</feature>
<gene>
    <name evidence="5" type="ORF">CHTY_001215</name>
</gene>
<name>A0ABS5CXZ5_9MOLU</name>
<dbReference type="Gene3D" id="1.10.8.60">
    <property type="match status" value="1"/>
</dbReference>
<dbReference type="InterPro" id="IPR027417">
    <property type="entry name" value="P-loop_NTPase"/>
</dbReference>
<organism evidence="5 6">
    <name type="scientific">Candidatus Phytoplasma meliae</name>
    <dbReference type="NCBI Taxonomy" id="1848402"/>
    <lineage>
        <taxon>Bacteria</taxon>
        <taxon>Bacillati</taxon>
        <taxon>Mycoplasmatota</taxon>
        <taxon>Mollicutes</taxon>
        <taxon>Acholeplasmatales</taxon>
        <taxon>Acholeplasmataceae</taxon>
        <taxon>Candidatus Phytoplasma</taxon>
        <taxon>16SrXIII (Mexican periwinkle virescence group)</taxon>
    </lineage>
</organism>
<protein>
    <recommendedName>
        <fullName evidence="4">AAA ATPase AAA+ lid domain-containing protein</fullName>
    </recommendedName>
</protein>
<proteinExistence type="predicted"/>
<keyword evidence="3" id="KW-0812">Transmembrane</keyword>
<dbReference type="Pfam" id="PF17862">
    <property type="entry name" value="AAA_lid_3"/>
    <property type="match status" value="1"/>
</dbReference>
<evidence type="ECO:0000313" key="5">
    <source>
        <dbReference type="EMBL" id="MBP5835846.1"/>
    </source>
</evidence>
<dbReference type="InterPro" id="IPR041569">
    <property type="entry name" value="AAA_lid_3"/>
</dbReference>
<dbReference type="Proteomes" id="UP001195571">
    <property type="component" value="Unassembled WGS sequence"/>
</dbReference>
<dbReference type="InterPro" id="IPR037219">
    <property type="entry name" value="Peptidase_M41-like"/>
</dbReference>
<evidence type="ECO:0000256" key="2">
    <source>
        <dbReference type="ARBA" id="ARBA00023136"/>
    </source>
</evidence>
<feature type="domain" description="AAA ATPase AAA+ lid" evidence="4">
    <location>
        <begin position="33"/>
        <end position="70"/>
    </location>
</feature>
<dbReference type="PANTHER" id="PTHR23076">
    <property type="entry name" value="METALLOPROTEASE M41 FTSH"/>
    <property type="match status" value="1"/>
</dbReference>
<evidence type="ECO:0000259" key="4">
    <source>
        <dbReference type="Pfam" id="PF17862"/>
    </source>
</evidence>
<evidence type="ECO:0000256" key="1">
    <source>
        <dbReference type="ARBA" id="ARBA00004370"/>
    </source>
</evidence>
<sequence length="466" mass="54207">FDYKVKVSLPDFEARTAILALHAKNKKGITHKNIEQLAQQTQGLSGAQLKAILNEAAILQITGNFKEINDELIAKAKDNILLGIAKINKYNEGEKKAVAIHQAAKIIASQVHQTHFLNSISLIPRFNDKILTLFPKSQNQNIKFSDVLLKEIIVNLSGKAAEEVLLEKTVDKTCQDFQEAFLKAQELTNFSYIAINDKDKDDYQKEIIQKCFSNAKALVYKKRNLIQELADQFQLKEITTVDEIEDFQKHNSFGFQLETDSKQKRKCNHLINLMCLFCFFFIIILLLIVLLKIIWFKFKIKNKLFIGNKKIILLIIIIASLMFSMITIISELNDYFSFLPFYENKDKLINASELFYKVDHYEIERMTYITKNSWLDGLQYIIELQDKSGNYFICKLKPMSQNILEQKIATLKLKDFNFIHNNYFDWFNLLIKIVVLCSSCLFAVYSYFNMKRIRKQLNNSKLSVFN</sequence>
<feature type="non-terminal residue" evidence="5">
    <location>
        <position position="1"/>
    </location>
</feature>
<reference evidence="5" key="1">
    <citation type="submission" date="2021-04" db="EMBL/GenBank/DDBJ databases">
        <title>Genomic features of Candidatus Phytoplasma meliae isolate ChTYXIII (1SrXIII-G).</title>
        <authorList>
            <person name="Fernandez F.D."/>
            <person name="Conci L.R."/>
        </authorList>
    </citation>
    <scope>NUCLEOTIDE SEQUENCE [LARGE SCALE GENOMIC DNA]</scope>
    <source>
        <strain evidence="5">ChTYXIII-Mo</strain>
    </source>
</reference>
<keyword evidence="2 3" id="KW-0472">Membrane</keyword>